<evidence type="ECO:0008006" key="3">
    <source>
        <dbReference type="Google" id="ProtNLM"/>
    </source>
</evidence>
<dbReference type="RefSeq" id="WP_189610781.1">
    <property type="nucleotide sequence ID" value="NZ_BMXR01000008.1"/>
</dbReference>
<accession>A0A918KH05</accession>
<comment type="caution">
    <text evidence="1">The sequence shown here is derived from an EMBL/GenBank/DDBJ whole genome shotgun (WGS) entry which is preliminary data.</text>
</comment>
<dbReference type="Proteomes" id="UP000626148">
    <property type="component" value="Unassembled WGS sequence"/>
</dbReference>
<reference evidence="1" key="2">
    <citation type="submission" date="2020-09" db="EMBL/GenBank/DDBJ databases">
        <authorList>
            <person name="Sun Q."/>
            <person name="Kim S."/>
        </authorList>
    </citation>
    <scope>NUCLEOTIDE SEQUENCE</scope>
    <source>
        <strain evidence="1">KCTC 22169</strain>
    </source>
</reference>
<evidence type="ECO:0000313" key="1">
    <source>
        <dbReference type="EMBL" id="GGX62939.1"/>
    </source>
</evidence>
<sequence>MKIVLIILALLIVVNVVRIVVQNTRAPELGHENGILKPLSKKPNAVSTQAEDVEKRVAPWPFKDSLEATVSAIESAVSQYGGAELKTRDDNYLYYVFTTPTMHFHDDVEFYLNEEDRTVQFRSASRAGYSDMGLNRKRYDALKELYDQVAVEQ</sequence>
<dbReference type="EMBL" id="BMXR01000008">
    <property type="protein sequence ID" value="GGX62939.1"/>
    <property type="molecule type" value="Genomic_DNA"/>
</dbReference>
<organism evidence="1 2">
    <name type="scientific">Saccharospirillum salsuginis</name>
    <dbReference type="NCBI Taxonomy" id="418750"/>
    <lineage>
        <taxon>Bacteria</taxon>
        <taxon>Pseudomonadati</taxon>
        <taxon>Pseudomonadota</taxon>
        <taxon>Gammaproteobacteria</taxon>
        <taxon>Oceanospirillales</taxon>
        <taxon>Saccharospirillaceae</taxon>
        <taxon>Saccharospirillum</taxon>
    </lineage>
</organism>
<name>A0A918KH05_9GAMM</name>
<dbReference type="InterPro" id="IPR010865">
    <property type="entry name" value="DUF1499"/>
</dbReference>
<dbReference type="PANTHER" id="PTHR34801">
    <property type="entry name" value="EXPRESSED PROTEIN"/>
    <property type="match status" value="1"/>
</dbReference>
<reference evidence="1" key="1">
    <citation type="journal article" date="2014" name="Int. J. Syst. Evol. Microbiol.">
        <title>Complete genome sequence of Corynebacterium casei LMG S-19264T (=DSM 44701T), isolated from a smear-ripened cheese.</title>
        <authorList>
            <consortium name="US DOE Joint Genome Institute (JGI-PGF)"/>
            <person name="Walter F."/>
            <person name="Albersmeier A."/>
            <person name="Kalinowski J."/>
            <person name="Ruckert C."/>
        </authorList>
    </citation>
    <scope>NUCLEOTIDE SEQUENCE</scope>
    <source>
        <strain evidence="1">KCTC 22169</strain>
    </source>
</reference>
<dbReference type="PIRSF" id="PIRSF026426">
    <property type="entry name" value="DUF1499"/>
    <property type="match status" value="1"/>
</dbReference>
<protein>
    <recommendedName>
        <fullName evidence="3">DUF1499 domain-containing protein</fullName>
    </recommendedName>
</protein>
<proteinExistence type="predicted"/>
<gene>
    <name evidence="1" type="ORF">GCM10007392_33550</name>
</gene>
<evidence type="ECO:0000313" key="2">
    <source>
        <dbReference type="Proteomes" id="UP000626148"/>
    </source>
</evidence>
<dbReference type="AlphaFoldDB" id="A0A918KH05"/>
<dbReference type="Pfam" id="PF07386">
    <property type="entry name" value="DUF1499"/>
    <property type="match status" value="1"/>
</dbReference>
<keyword evidence="2" id="KW-1185">Reference proteome</keyword>
<dbReference type="PANTHER" id="PTHR34801:SF6">
    <property type="entry name" value="SLL1620 PROTEIN"/>
    <property type="match status" value="1"/>
</dbReference>